<dbReference type="OrthoDB" id="2594539at2"/>
<sequence>MCIPGAQIRTRTELFTTGMSRRTLDAAVRGGSLVRLRRGVYADAGTCDVVRRAAYCGGAPACISAARHEKLWVLSGTEPLHVALRPDGHCRAGEVVPHWDRVGSGAFGSPLLREVLRQILRCCGVEEFLVALESALYQRRIRAADLTWLAANTNDLGREAIAFARADAESGLETLVRWRLRGWGIRVRTQQRLTSVGRVDLLLGERLIVEVDGVQNHASPENRHRDLVRDANAAAWGFVTLRFDYAMVVHDWPTVELALHGLLDRGLHLAVR</sequence>
<comment type="caution">
    <text evidence="2">The sequence shown here is derived from an EMBL/GenBank/DDBJ whole genome shotgun (WGS) entry which is preliminary data.</text>
</comment>
<feature type="domain" description="DUF559" evidence="1">
    <location>
        <begin position="167"/>
        <end position="255"/>
    </location>
</feature>
<dbReference type="SUPFAM" id="SSF52980">
    <property type="entry name" value="Restriction endonuclease-like"/>
    <property type="match status" value="1"/>
</dbReference>
<evidence type="ECO:0000259" key="1">
    <source>
        <dbReference type="Pfam" id="PF04480"/>
    </source>
</evidence>
<accession>A0A3S3P3R9</accession>
<dbReference type="Pfam" id="PF04480">
    <property type="entry name" value="DUF559"/>
    <property type="match status" value="1"/>
</dbReference>
<organism evidence="2 3">
    <name type="scientific">Microbacterium enclense</name>
    <dbReference type="NCBI Taxonomy" id="993073"/>
    <lineage>
        <taxon>Bacteria</taxon>
        <taxon>Bacillati</taxon>
        <taxon>Actinomycetota</taxon>
        <taxon>Actinomycetes</taxon>
        <taxon>Micrococcales</taxon>
        <taxon>Microbacteriaceae</taxon>
        <taxon>Microbacterium</taxon>
    </lineage>
</organism>
<dbReference type="Gene3D" id="3.40.960.10">
    <property type="entry name" value="VSR Endonuclease"/>
    <property type="match status" value="1"/>
</dbReference>
<dbReference type="Proteomes" id="UP000285970">
    <property type="component" value="Unassembled WGS sequence"/>
</dbReference>
<name>A0A3S3P3R9_9MICO</name>
<evidence type="ECO:0000313" key="3">
    <source>
        <dbReference type="Proteomes" id="UP000285970"/>
    </source>
</evidence>
<reference evidence="2 3" key="1">
    <citation type="journal article" date="2018" name="Front. Microbiol.">
        <title>Novel Insights Into Bacterial Dimethylsulfoniopropionate Catabolism in the East China Sea.</title>
        <authorList>
            <person name="Liu J."/>
            <person name="Liu J."/>
            <person name="Zhang S.H."/>
            <person name="Liang J."/>
            <person name="Lin H."/>
            <person name="Song D."/>
            <person name="Yang G.P."/>
            <person name="Todd J.D."/>
            <person name="Zhang X.H."/>
        </authorList>
    </citation>
    <scope>NUCLEOTIDE SEQUENCE [LARGE SCALE GENOMIC DNA]</scope>
    <source>
        <strain evidence="2 3">ZYFD042</strain>
    </source>
</reference>
<dbReference type="InterPro" id="IPR011335">
    <property type="entry name" value="Restrct_endonuc-II-like"/>
</dbReference>
<gene>
    <name evidence="2" type="ORF">D8Y23_09345</name>
</gene>
<protein>
    <submittedName>
        <fullName evidence="2">DUF559 domain-containing protein</fullName>
    </submittedName>
</protein>
<dbReference type="AlphaFoldDB" id="A0A3S3P3R9"/>
<evidence type="ECO:0000313" key="2">
    <source>
        <dbReference type="EMBL" id="RWR18610.1"/>
    </source>
</evidence>
<dbReference type="InterPro" id="IPR007569">
    <property type="entry name" value="DUF559"/>
</dbReference>
<proteinExistence type="predicted"/>
<dbReference type="EMBL" id="RBZY01000029">
    <property type="protein sequence ID" value="RWR18610.1"/>
    <property type="molecule type" value="Genomic_DNA"/>
</dbReference>